<protein>
    <submittedName>
        <fullName evidence="2">Uncharacterized protein</fullName>
    </submittedName>
</protein>
<keyword evidence="1" id="KW-0732">Signal</keyword>
<evidence type="ECO:0000313" key="2">
    <source>
        <dbReference type="EMBL" id="MCS4533941.1"/>
    </source>
</evidence>
<reference evidence="2" key="2">
    <citation type="journal article" date="2023" name="Curr. Microbiol.">
        <title>Neisseria montereyensis sp. nov., Isolated from Oropharynx of California Sea Lion (Zalophus californianus): Genomic, Phylogenetic, and Phenotypic Study.</title>
        <authorList>
            <person name="Volokhov D.V."/>
            <person name="Zagorodnyaya T.A."/>
            <person name="Furtak V.A."/>
            <person name="Nattanmai G."/>
            <person name="Randall L."/>
            <person name="Jose S."/>
            <person name="Gao Y."/>
            <person name="Gulland F.M."/>
            <person name="Eisenberg T."/>
            <person name="Delmonte P."/>
            <person name="Blom J."/>
            <person name="Mitchell K.K."/>
        </authorList>
    </citation>
    <scope>NUCLEOTIDE SEQUENCE</scope>
    <source>
        <strain evidence="2">CSL10203-ORH2</strain>
    </source>
</reference>
<proteinExistence type="predicted"/>
<reference evidence="2" key="1">
    <citation type="submission" date="2022-08" db="EMBL/GenBank/DDBJ databases">
        <authorList>
            <person name="Volokhov D.V."/>
            <person name="Furtak V.A."/>
            <person name="Zagorodnyaya T.A."/>
        </authorList>
    </citation>
    <scope>NUCLEOTIDE SEQUENCE</scope>
    <source>
        <strain evidence="2">CSL10203-ORH2</strain>
    </source>
</reference>
<gene>
    <name evidence="2" type="ORF">NXS09_06460</name>
</gene>
<dbReference type="RefSeq" id="WP_259291731.1">
    <property type="nucleotide sequence ID" value="NZ_JANUXW010000004.1"/>
</dbReference>
<name>A0ABT2FDD0_9NEIS</name>
<sequence>MMKFPLYTILLYLAMLPFASAEVTFPNSPSPIGILPQQPDCSHLYPVRSADDLAKQFYENSFTGCLLDIDPKILSEKWALPVYIGSDFITAKDQPGTQAYSLYHQPYQKAGSGFVIVRDDKPKASPYMANWTYPKGQLSAYPTESYLTIHKYLFPENKLPLFLPPTQKMKHLNQNSECTEISEIVSTYLDTKISFLGSSICGNKENIRRDSMHYYLHRYN</sequence>
<evidence type="ECO:0000256" key="1">
    <source>
        <dbReference type="SAM" id="SignalP"/>
    </source>
</evidence>
<keyword evidence="3" id="KW-1185">Reference proteome</keyword>
<comment type="caution">
    <text evidence="2">The sequence shown here is derived from an EMBL/GenBank/DDBJ whole genome shotgun (WGS) entry which is preliminary data.</text>
</comment>
<feature type="chain" id="PRO_5047215181" evidence="1">
    <location>
        <begin position="22"/>
        <end position="220"/>
    </location>
</feature>
<dbReference type="Proteomes" id="UP001166947">
    <property type="component" value="Unassembled WGS sequence"/>
</dbReference>
<dbReference type="EMBL" id="JANUXW010000004">
    <property type="protein sequence ID" value="MCS4533941.1"/>
    <property type="molecule type" value="Genomic_DNA"/>
</dbReference>
<feature type="signal peptide" evidence="1">
    <location>
        <begin position="1"/>
        <end position="21"/>
    </location>
</feature>
<organism evidence="2 3">
    <name type="scientific">Neisseria montereyensis</name>
    <dbReference type="NCBI Taxonomy" id="2973938"/>
    <lineage>
        <taxon>Bacteria</taxon>
        <taxon>Pseudomonadati</taxon>
        <taxon>Pseudomonadota</taxon>
        <taxon>Betaproteobacteria</taxon>
        <taxon>Neisseriales</taxon>
        <taxon>Neisseriaceae</taxon>
        <taxon>Neisseria</taxon>
    </lineage>
</organism>
<evidence type="ECO:0000313" key="3">
    <source>
        <dbReference type="Proteomes" id="UP001166947"/>
    </source>
</evidence>
<accession>A0ABT2FDD0</accession>